<dbReference type="GO" id="GO:0016020">
    <property type="term" value="C:membrane"/>
    <property type="evidence" value="ECO:0007669"/>
    <property type="project" value="UniProtKB-SubCell"/>
</dbReference>
<reference evidence="3" key="1">
    <citation type="journal article" date="2013" name="Genetics">
        <title>The draft genome and transcriptome of Panagrellus redivivus are shaped by the harsh demands of a free-living lifestyle.</title>
        <authorList>
            <person name="Srinivasan J."/>
            <person name="Dillman A.R."/>
            <person name="Macchietto M.G."/>
            <person name="Heikkinen L."/>
            <person name="Lakso M."/>
            <person name="Fracchia K.M."/>
            <person name="Antoshechkin I."/>
            <person name="Mortazavi A."/>
            <person name="Wong G."/>
            <person name="Sternberg P.W."/>
        </authorList>
    </citation>
    <scope>NUCLEOTIDE SEQUENCE [LARGE SCALE GENOMIC DNA]</scope>
    <source>
        <strain evidence="3">MT8872</strain>
    </source>
</reference>
<evidence type="ECO:0000256" key="2">
    <source>
        <dbReference type="SAM" id="MobiDB-lite"/>
    </source>
</evidence>
<organism evidence="3 4">
    <name type="scientific">Panagrellus redivivus</name>
    <name type="common">Microworm</name>
    <dbReference type="NCBI Taxonomy" id="6233"/>
    <lineage>
        <taxon>Eukaryota</taxon>
        <taxon>Metazoa</taxon>
        <taxon>Ecdysozoa</taxon>
        <taxon>Nematoda</taxon>
        <taxon>Chromadorea</taxon>
        <taxon>Rhabditida</taxon>
        <taxon>Tylenchina</taxon>
        <taxon>Panagrolaimomorpha</taxon>
        <taxon>Panagrolaimoidea</taxon>
        <taxon>Panagrolaimidae</taxon>
        <taxon>Panagrellus</taxon>
    </lineage>
</organism>
<feature type="transmembrane region" description="Helical" evidence="1">
    <location>
        <begin position="98"/>
        <end position="127"/>
    </location>
</feature>
<dbReference type="InterPro" id="IPR004345">
    <property type="entry name" value="TB2_DP1_HVA22"/>
</dbReference>
<keyword evidence="1" id="KW-0472">Membrane</keyword>
<protein>
    <recommendedName>
        <fullName evidence="1">Receptor expression-enhancing protein</fullName>
    </recommendedName>
</protein>
<feature type="transmembrane region" description="Helical" evidence="1">
    <location>
        <begin position="170"/>
        <end position="187"/>
    </location>
</feature>
<evidence type="ECO:0000313" key="4">
    <source>
        <dbReference type="WBParaSite" id="Pan_g2636.t1"/>
    </source>
</evidence>
<name>A0A7E4VSG8_PANRE</name>
<reference evidence="4" key="2">
    <citation type="submission" date="2020-10" db="UniProtKB">
        <authorList>
            <consortium name="WormBaseParasite"/>
        </authorList>
    </citation>
    <scope>IDENTIFICATION</scope>
</reference>
<dbReference type="PANTHER" id="PTHR12300">
    <property type="entry name" value="HVA22-LIKE PROTEINS"/>
    <property type="match status" value="1"/>
</dbReference>
<comment type="similarity">
    <text evidence="1">Belongs to the DP1 family.</text>
</comment>
<evidence type="ECO:0000256" key="1">
    <source>
        <dbReference type="RuleBase" id="RU362006"/>
    </source>
</evidence>
<dbReference type="PANTHER" id="PTHR12300:SF34">
    <property type="entry name" value="RECEPTOR EXPRESSION-ENHANCING PROTEIN"/>
    <property type="match status" value="1"/>
</dbReference>
<proteinExistence type="inferred from homology"/>
<keyword evidence="3" id="KW-1185">Reference proteome</keyword>
<dbReference type="Pfam" id="PF03134">
    <property type="entry name" value="TB2_DP1_HVA22"/>
    <property type="match status" value="1"/>
</dbReference>
<feature type="region of interest" description="Disordered" evidence="2">
    <location>
        <begin position="1"/>
        <end position="23"/>
    </location>
</feature>
<dbReference type="Proteomes" id="UP000492821">
    <property type="component" value="Unassembled WGS sequence"/>
</dbReference>
<dbReference type="WBParaSite" id="Pan_g2636.t1">
    <property type="protein sequence ID" value="Pan_g2636.t1"/>
    <property type="gene ID" value="Pan_g2636"/>
</dbReference>
<sequence>MAAVSARSNPTTPGAASARKSTSKVSAVKPADAAAAAAAAAPAAAAAAPAAADAAGEAQSFAELRESFEKGLYNTGNPILEQQIVKAEQATGAKREHMAYGVLGVLGVYLIFGSLAQLVCNLIGFGYPAHMSVKAVRTEGKDDDTQWLIYWTVFAFFSLLDFFAEGIMSFFPIYWLAKALFLLYCALPQTRGAIKLYAKVVEPAMLKLDAVIEKYTKSA</sequence>
<comment type="subcellular location">
    <subcellularLocation>
        <location evidence="1">Membrane</location>
        <topology evidence="1">Multi-pass membrane protein</topology>
    </subcellularLocation>
</comment>
<evidence type="ECO:0000313" key="3">
    <source>
        <dbReference type="Proteomes" id="UP000492821"/>
    </source>
</evidence>
<keyword evidence="1" id="KW-1133">Transmembrane helix</keyword>
<dbReference type="AlphaFoldDB" id="A0A7E4VSG8"/>
<accession>A0A7E4VSG8</accession>
<keyword evidence="1" id="KW-0812">Transmembrane</keyword>